<dbReference type="VEuPathDB" id="FungiDB:PC9H_009168"/>
<feature type="compositionally biased region" description="Pro residues" evidence="1">
    <location>
        <begin position="91"/>
        <end position="108"/>
    </location>
</feature>
<name>A0A8H6ZSN5_PLEOS</name>
<comment type="caution">
    <text evidence="2">The sequence shown here is derived from an EMBL/GenBank/DDBJ whole genome shotgun (WGS) entry which is preliminary data.</text>
</comment>
<dbReference type="RefSeq" id="XP_036630103.1">
    <property type="nucleotide sequence ID" value="XM_036778675.1"/>
</dbReference>
<proteinExistence type="predicted"/>
<dbReference type="InterPro" id="IPR041078">
    <property type="entry name" value="Plavaka"/>
</dbReference>
<dbReference type="Proteomes" id="UP000623687">
    <property type="component" value="Unassembled WGS sequence"/>
</dbReference>
<reference evidence="2" key="1">
    <citation type="submission" date="2019-07" db="EMBL/GenBank/DDBJ databases">
        <authorList>
            <person name="Palmer J.M."/>
        </authorList>
    </citation>
    <scope>NUCLEOTIDE SEQUENCE</scope>
    <source>
        <strain evidence="2">PC9</strain>
    </source>
</reference>
<protein>
    <submittedName>
        <fullName evidence="2">Uncharacterized protein</fullName>
    </submittedName>
</protein>
<evidence type="ECO:0000313" key="2">
    <source>
        <dbReference type="EMBL" id="KAF7426799.1"/>
    </source>
</evidence>
<evidence type="ECO:0000256" key="1">
    <source>
        <dbReference type="SAM" id="MobiDB-lite"/>
    </source>
</evidence>
<dbReference type="EMBL" id="JACETU010000006">
    <property type="protein sequence ID" value="KAF7426799.1"/>
    <property type="molecule type" value="Genomic_DNA"/>
</dbReference>
<feature type="region of interest" description="Disordered" evidence="1">
    <location>
        <begin position="757"/>
        <end position="779"/>
    </location>
</feature>
<dbReference type="OrthoDB" id="3239511at2759"/>
<feature type="region of interest" description="Disordered" evidence="1">
    <location>
        <begin position="58"/>
        <end position="151"/>
    </location>
</feature>
<sequence>MSDLAATTGSVACTICGGLYKQRGLKKHMATCKLKKTSRAKDNEFLAKERLRAAQEILNSRKGDRASSASQVTTPPHPPSPTFTAQAPEPLSSPPSPPPSSPSPPPPALDFDDTGAYSDSSHGSAPVSPIDEGEQGPQMDDIKCEYHPSSQRPASIDRFHEYGHNLKVRVDHIIDDEPWRPFRTRRDFEFASIAITESLNEKTVDVLLELAYGAVGRDPNRGVLTLQSYKEMMNIWKLAADKMPGFTKHIVSDMYKGNQLSYDVWRRPVWDWVMKLVQDPSLAPHFEWDAKRLYKFNGESWIRFYDELVTGDLWWELQSTLPDGGKPLILIIYADKTRLSTFGTAKGYPVIARVGNLNIDIRNGEGPGGGFMVGWLPVIEELASETHKTKWTNHKATIYHLAMGVILEDIITHSHTGFAVKCGDSIQRTLYPCIPIKSADYEEVCVMTLTRGTGSYFPCPVCLVPDDKLAIHNTTYPLRTQATMKKIYNDAMAMKTVDESNNLLKKYGLRGIDNVFWKIANSDPYRSTSFDCLHTFDGGLFDDHLFKQILLHVTALGRKSLTTLDNQMMAFPRWSGLNHFKAITTLSFNDGSKSEDISKCILFAAHNILTRQVDAAGYILLKCMRCYINLRMYAGLQVHTSETILAGRHEVQQLSILLQEYQAKTKPEFHKNWNFPKNHLYVHLFDDIERKGATRNYSTKPYEKSHGGLKTTYRRRTNFKNIAPQILLIDHLKQVSEFIWDEINVLDASREAVLAHRDEEDEDDGDDVQPPSGHYRLGSRSKPITLAEVEANHQADAAFERFRLRLSEFINRELDVEKQPGYRYLRTPGDQLTKIHPGKYLTINYESTVDWRQDTNLLRCNPKFQGAPRYDHVIIKTARPTTLGADIVAQLLMVFSITVDEATYDIALVHPLDRPSGVRQQKDIDLQLLRLRGRPRKSAEFVFLSSIIRGALVVPDFIQQGDYFLVDTVDGDMFLRYRLIK</sequence>
<gene>
    <name evidence="2" type="ORF">PC9H_009168</name>
</gene>
<organism evidence="2 3">
    <name type="scientific">Pleurotus ostreatus</name>
    <name type="common">Oyster mushroom</name>
    <name type="synonym">White-rot fungus</name>
    <dbReference type="NCBI Taxonomy" id="5322"/>
    <lineage>
        <taxon>Eukaryota</taxon>
        <taxon>Fungi</taxon>
        <taxon>Dikarya</taxon>
        <taxon>Basidiomycota</taxon>
        <taxon>Agaricomycotina</taxon>
        <taxon>Agaricomycetes</taxon>
        <taxon>Agaricomycetidae</taxon>
        <taxon>Agaricales</taxon>
        <taxon>Pleurotineae</taxon>
        <taxon>Pleurotaceae</taxon>
        <taxon>Pleurotus</taxon>
    </lineage>
</organism>
<accession>A0A8H6ZSN5</accession>
<evidence type="ECO:0000313" key="3">
    <source>
        <dbReference type="Proteomes" id="UP000623687"/>
    </source>
</evidence>
<dbReference type="AlphaFoldDB" id="A0A8H6ZSN5"/>
<keyword evidence="3" id="KW-1185">Reference proteome</keyword>
<dbReference type="Pfam" id="PF18759">
    <property type="entry name" value="Plavaka"/>
    <property type="match status" value="1"/>
</dbReference>
<dbReference type="GeneID" id="59378986"/>